<keyword evidence="3" id="KW-1185">Reference proteome</keyword>
<dbReference type="Proteomes" id="UP000198339">
    <property type="component" value="Unassembled WGS sequence"/>
</dbReference>
<evidence type="ECO:0000313" key="3">
    <source>
        <dbReference type="Proteomes" id="UP000198339"/>
    </source>
</evidence>
<accession>A0A239JYA6</accession>
<reference evidence="2 3" key="1">
    <citation type="submission" date="2017-06" db="EMBL/GenBank/DDBJ databases">
        <authorList>
            <person name="Kim H.J."/>
            <person name="Triplett B.A."/>
        </authorList>
    </citation>
    <scope>NUCLEOTIDE SEQUENCE [LARGE SCALE GENOMIC DNA]</scope>
    <source>
        <strain evidence="2 3">DS15</strain>
    </source>
</reference>
<dbReference type="RefSeq" id="WP_141134003.1">
    <property type="nucleotide sequence ID" value="NZ_FZPA01000011.1"/>
</dbReference>
<dbReference type="OrthoDB" id="146345at2"/>
<dbReference type="AlphaFoldDB" id="A0A239JYA6"/>
<evidence type="ECO:0000313" key="2">
    <source>
        <dbReference type="EMBL" id="SNT10639.1"/>
    </source>
</evidence>
<name>A0A239JYA6_9SPHN</name>
<sequence length="189" mass="20253">MAVVVASATFILSIGRGIRASAPSCRRSSVTSASRHRLWDSGWRFKVPFGVSASATALGIIGFGNAVRSLIANDLGTHFSQKRLLALAFLLQSITIVCFVALPVTAESTITVTATMDALWRGCSAGERPHHQAVRFQAFEHAIGFVFLGYQQGVLIGSWIGGSILLEPYSNLLIVGCARHDGQQSDNIH</sequence>
<keyword evidence="1" id="KW-0472">Membrane</keyword>
<feature type="transmembrane region" description="Helical" evidence="1">
    <location>
        <begin position="43"/>
        <end position="63"/>
    </location>
</feature>
<protein>
    <submittedName>
        <fullName evidence="2">Uncharacterized protein</fullName>
    </submittedName>
</protein>
<organism evidence="2 3">
    <name type="scientific">Sphingopyxis indica</name>
    <dbReference type="NCBI Taxonomy" id="436663"/>
    <lineage>
        <taxon>Bacteria</taxon>
        <taxon>Pseudomonadati</taxon>
        <taxon>Pseudomonadota</taxon>
        <taxon>Alphaproteobacteria</taxon>
        <taxon>Sphingomonadales</taxon>
        <taxon>Sphingomonadaceae</taxon>
        <taxon>Sphingopyxis</taxon>
    </lineage>
</organism>
<dbReference type="EMBL" id="FZPA01000011">
    <property type="protein sequence ID" value="SNT10639.1"/>
    <property type="molecule type" value="Genomic_DNA"/>
</dbReference>
<feature type="transmembrane region" description="Helical" evidence="1">
    <location>
        <begin position="84"/>
        <end position="106"/>
    </location>
</feature>
<evidence type="ECO:0000256" key="1">
    <source>
        <dbReference type="SAM" id="Phobius"/>
    </source>
</evidence>
<proteinExistence type="predicted"/>
<keyword evidence="1" id="KW-0812">Transmembrane</keyword>
<keyword evidence="1" id="KW-1133">Transmembrane helix</keyword>
<gene>
    <name evidence="2" type="ORF">SAMN06295955_111137</name>
</gene>